<comment type="caution">
    <text evidence="1">The sequence shown here is derived from an EMBL/GenBank/DDBJ whole genome shotgun (WGS) entry which is preliminary data.</text>
</comment>
<evidence type="ECO:0000313" key="2">
    <source>
        <dbReference type="Proteomes" id="UP001162992"/>
    </source>
</evidence>
<gene>
    <name evidence="1" type="ORF">O6H91_08G035900</name>
</gene>
<name>A0ACC2CWT6_DIPCM</name>
<organism evidence="1 2">
    <name type="scientific">Diphasiastrum complanatum</name>
    <name type="common">Issler's clubmoss</name>
    <name type="synonym">Lycopodium complanatum</name>
    <dbReference type="NCBI Taxonomy" id="34168"/>
    <lineage>
        <taxon>Eukaryota</taxon>
        <taxon>Viridiplantae</taxon>
        <taxon>Streptophyta</taxon>
        <taxon>Embryophyta</taxon>
        <taxon>Tracheophyta</taxon>
        <taxon>Lycopodiopsida</taxon>
        <taxon>Lycopodiales</taxon>
        <taxon>Lycopodiaceae</taxon>
        <taxon>Lycopodioideae</taxon>
        <taxon>Diphasiastrum</taxon>
    </lineage>
</organism>
<dbReference type="Proteomes" id="UP001162992">
    <property type="component" value="Chromosome 8"/>
</dbReference>
<dbReference type="EMBL" id="CM055099">
    <property type="protein sequence ID" value="KAJ7546335.1"/>
    <property type="molecule type" value="Genomic_DNA"/>
</dbReference>
<reference evidence="2" key="1">
    <citation type="journal article" date="2024" name="Proc. Natl. Acad. Sci. U.S.A.">
        <title>Extraordinary preservation of gene collinearity over three hundred million years revealed in homosporous lycophytes.</title>
        <authorList>
            <person name="Li C."/>
            <person name="Wickell D."/>
            <person name="Kuo L.Y."/>
            <person name="Chen X."/>
            <person name="Nie B."/>
            <person name="Liao X."/>
            <person name="Peng D."/>
            <person name="Ji J."/>
            <person name="Jenkins J."/>
            <person name="Williams M."/>
            <person name="Shu S."/>
            <person name="Plott C."/>
            <person name="Barry K."/>
            <person name="Rajasekar S."/>
            <person name="Grimwood J."/>
            <person name="Han X."/>
            <person name="Sun S."/>
            <person name="Hou Z."/>
            <person name="He W."/>
            <person name="Dai G."/>
            <person name="Sun C."/>
            <person name="Schmutz J."/>
            <person name="Leebens-Mack J.H."/>
            <person name="Li F.W."/>
            <person name="Wang L."/>
        </authorList>
    </citation>
    <scope>NUCLEOTIDE SEQUENCE [LARGE SCALE GENOMIC DNA]</scope>
    <source>
        <strain evidence="2">cv. PW_Plant_1</strain>
    </source>
</reference>
<keyword evidence="2" id="KW-1185">Reference proteome</keyword>
<sequence>MVVVDRFLKQAHSIPVRSTITAEQCARLFLSEIFRLHGFSRTILSDRDSKFTSIFWIELMRILNVQLFIKSAYHSTSDGQSEVLNKILEDYLRHFVTPSEKDWDQHLCLAKYSYNSSVSTSTGVLPFLLSHGLAFLSLLRIHLSHLHLFYQLLESLLPGPVLIYSMFSSVIRPQLIVITRASFQLGDIVYLCLWFAHYHFVRGHASTEKLAPRYYGPYQILEVLSPVTYRL</sequence>
<evidence type="ECO:0000313" key="1">
    <source>
        <dbReference type="EMBL" id="KAJ7546335.1"/>
    </source>
</evidence>
<proteinExistence type="predicted"/>
<accession>A0ACC2CWT6</accession>
<protein>
    <submittedName>
        <fullName evidence="1">Uncharacterized protein</fullName>
    </submittedName>
</protein>